<comment type="caution">
    <text evidence="1">The sequence shown here is derived from an EMBL/GenBank/DDBJ whole genome shotgun (WGS) entry which is preliminary data.</text>
</comment>
<protein>
    <submittedName>
        <fullName evidence="1">ATP-binding protein</fullName>
    </submittedName>
</protein>
<dbReference type="EMBL" id="QYBA01000082">
    <property type="protein sequence ID" value="TKY92057.1"/>
    <property type="molecule type" value="Genomic_DNA"/>
</dbReference>
<accession>A0AC61SBT3</accession>
<organism evidence="1 2">
    <name type="scientific">Candidatus Methanomarinus sp</name>
    <dbReference type="NCBI Taxonomy" id="3386244"/>
    <lineage>
        <taxon>Archaea</taxon>
        <taxon>Methanobacteriati</taxon>
        <taxon>Methanobacteriota</taxon>
        <taxon>Stenosarchaea group</taxon>
        <taxon>Methanomicrobia</taxon>
        <taxon>Methanosarcinales</taxon>
        <taxon>ANME-2 cluster</taxon>
        <taxon>Candidatus Methanocomedenaceae</taxon>
        <taxon>Candidatus Methanomarinus</taxon>
    </lineage>
</organism>
<name>A0AC61SBT3_9EURY</name>
<keyword evidence="1" id="KW-0547">Nucleotide-binding</keyword>
<evidence type="ECO:0000313" key="1">
    <source>
        <dbReference type="EMBL" id="TKY92057.1"/>
    </source>
</evidence>
<dbReference type="Proteomes" id="UP000315423">
    <property type="component" value="Unassembled WGS sequence"/>
</dbReference>
<gene>
    <name evidence="1" type="ORF">C5S46_02605</name>
</gene>
<proteinExistence type="predicted"/>
<keyword evidence="1" id="KW-0067">ATP-binding</keyword>
<evidence type="ECO:0000313" key="2">
    <source>
        <dbReference type="Proteomes" id="UP000315423"/>
    </source>
</evidence>
<reference evidence="1" key="1">
    <citation type="submission" date="2018-09" db="EMBL/GenBank/DDBJ databases">
        <title>A genomic encyclopedia of anaerobic methanotrophic archaea.</title>
        <authorList>
            <person name="Skennerton C.T."/>
            <person name="Chadwick G.L."/>
            <person name="Laso-Perez R."/>
            <person name="Leu A.O."/>
            <person name="Speth D.R."/>
            <person name="Yu H."/>
            <person name="Morgan-Lang C."/>
            <person name="Hatzenpichler R."/>
            <person name="Goudeau D."/>
            <person name="Malmstrom R."/>
            <person name="Woyke T."/>
            <person name="Hallam S."/>
            <person name="Tyson G.W."/>
            <person name="Wegener G."/>
            <person name="Boetius A."/>
            <person name="Orphan V.J."/>
        </authorList>
    </citation>
    <scope>NUCLEOTIDE SEQUENCE</scope>
    <source>
        <strain evidence="1">CONS3730D10UFb2</strain>
    </source>
</reference>
<sequence length="474" mass="55966">MKFQNRKTELKELERIRKLCEISTHFTILTGRRRVGKTELVKKLCENKEHLYFFIGRKNISLLLEELSEIARTRIEIFPSILKFDEWLEFLLNNVSKNTVVFFDEFQNFKYVDESIFSDFQKVLDRYKDKVQVHVIAAGSHITLMNKIFSDSKEPLFGRATEKYVLKPLLFKDITRMLVEIGITSIEDQVRWYAVFGGIPKYYVAAQEQGLYGSDIFSALKLLLFREFAPLKEEAKSILIEDFGHEHPSYFSILEAVALGNSEMTTIANKSGIKVQSINKYLGLLVRDFRYLDYEVPITERKPWKSKKGRYFLSDNFFKFWFRYVYRNMSDYEIGNYDILMKKITQDLDSLVGREFEKVAMQFFIEMNKQDVLGLCFSKIGKWWRKDIEIDLVALNENTKEILFCECKWQNKKTGIDVLEKLMQKSRSVDWNNGVRNEYFAVITRSGFSKKAEEFAKHNDFLLYTLDDIERCLG</sequence>